<comment type="caution">
    <text evidence="7">The sequence shown here is derived from an EMBL/GenBank/DDBJ whole genome shotgun (WGS) entry which is preliminary data.</text>
</comment>
<evidence type="ECO:0000313" key="7">
    <source>
        <dbReference type="EMBL" id="CAL1263392.1"/>
    </source>
</evidence>
<dbReference type="Proteomes" id="UP001497382">
    <property type="component" value="Unassembled WGS sequence"/>
</dbReference>
<accession>A0AAV1YWF9</accession>
<dbReference type="PANTHER" id="PTHR14186:SF20">
    <property type="entry name" value="CYSTEINE-RICH MOTOR NEURON 1 PROTEIN-LIKE"/>
    <property type="match status" value="1"/>
</dbReference>
<sequence>MLKYHLVLTYFIFMFFVLKINCKEIGNGSRAKTHTSSIIAVNNHNSDSNERHRFSRSYFTTRLPLHCPSCEQIHCFKNRKRRLQCKGGWTLGICGCCKICAKVEGEECGGQHEYLGKCDVGLTCEQQEPKLISFIHNEVKNVFKVEKGICRKGFSNPNQLQEACKPKCSAEYCMENPRGICSANENGERFQECQGFCQHTSCRACKFLESHQQCPTCAKDDFRCIREFGRCIRKDACKAKDYPCGKSKFNWKLERRFQCQVPSCESH</sequence>
<name>A0AAV1YWF9_9ARAC</name>
<organism evidence="7 8">
    <name type="scientific">Larinioides sclopetarius</name>
    <dbReference type="NCBI Taxonomy" id="280406"/>
    <lineage>
        <taxon>Eukaryota</taxon>
        <taxon>Metazoa</taxon>
        <taxon>Ecdysozoa</taxon>
        <taxon>Arthropoda</taxon>
        <taxon>Chelicerata</taxon>
        <taxon>Arachnida</taxon>
        <taxon>Araneae</taxon>
        <taxon>Araneomorphae</taxon>
        <taxon>Entelegynae</taxon>
        <taxon>Araneoidea</taxon>
        <taxon>Araneidae</taxon>
        <taxon>Larinioides</taxon>
    </lineage>
</organism>
<dbReference type="GO" id="GO:0001558">
    <property type="term" value="P:regulation of cell growth"/>
    <property type="evidence" value="ECO:0007669"/>
    <property type="project" value="InterPro"/>
</dbReference>
<dbReference type="EMBL" id="CAXIEN010000008">
    <property type="protein sequence ID" value="CAL1263392.1"/>
    <property type="molecule type" value="Genomic_DNA"/>
</dbReference>
<evidence type="ECO:0000256" key="4">
    <source>
        <dbReference type="ARBA" id="ARBA00023157"/>
    </source>
</evidence>
<dbReference type="AlphaFoldDB" id="A0AAV1YWF9"/>
<reference evidence="7 8" key="1">
    <citation type="submission" date="2024-04" db="EMBL/GenBank/DDBJ databases">
        <authorList>
            <person name="Rising A."/>
            <person name="Reimegard J."/>
            <person name="Sonavane S."/>
            <person name="Akerstrom W."/>
            <person name="Nylinder S."/>
            <person name="Hedman E."/>
            <person name="Kallberg Y."/>
        </authorList>
    </citation>
    <scope>NUCLEOTIDE SEQUENCE [LARGE SCALE GENOMIC DNA]</scope>
</reference>
<dbReference type="PROSITE" id="PS51323">
    <property type="entry name" value="IGFBP_N_2"/>
    <property type="match status" value="1"/>
</dbReference>
<keyword evidence="2" id="KW-0964">Secreted</keyword>
<dbReference type="InterPro" id="IPR009030">
    <property type="entry name" value="Growth_fac_rcpt_cys_sf"/>
</dbReference>
<dbReference type="GO" id="GO:0005576">
    <property type="term" value="C:extracellular region"/>
    <property type="evidence" value="ECO:0007669"/>
    <property type="project" value="UniProtKB-SubCell"/>
</dbReference>
<keyword evidence="3 5" id="KW-0732">Signal</keyword>
<dbReference type="SUPFAM" id="SSF57184">
    <property type="entry name" value="Growth factor receptor domain"/>
    <property type="match status" value="1"/>
</dbReference>
<protein>
    <recommendedName>
        <fullName evidence="6">IGFBP N-terminal domain-containing protein</fullName>
    </recommendedName>
</protein>
<dbReference type="SMART" id="SM00121">
    <property type="entry name" value="IB"/>
    <property type="match status" value="1"/>
</dbReference>
<evidence type="ECO:0000313" key="8">
    <source>
        <dbReference type="Proteomes" id="UP001497382"/>
    </source>
</evidence>
<evidence type="ECO:0000259" key="6">
    <source>
        <dbReference type="PROSITE" id="PS51323"/>
    </source>
</evidence>
<gene>
    <name evidence="7" type="ORF">LARSCL_LOCUS1471</name>
</gene>
<dbReference type="GO" id="GO:0009966">
    <property type="term" value="P:regulation of signal transduction"/>
    <property type="evidence" value="ECO:0007669"/>
    <property type="project" value="TreeGrafter"/>
</dbReference>
<comment type="subcellular location">
    <subcellularLocation>
        <location evidence="1">Secreted</location>
    </subcellularLocation>
</comment>
<proteinExistence type="predicted"/>
<dbReference type="Pfam" id="PF00219">
    <property type="entry name" value="IGFBP"/>
    <property type="match status" value="1"/>
</dbReference>
<evidence type="ECO:0000256" key="2">
    <source>
        <dbReference type="ARBA" id="ARBA00022525"/>
    </source>
</evidence>
<dbReference type="InterPro" id="IPR000867">
    <property type="entry name" value="IGFBP-like"/>
</dbReference>
<dbReference type="PANTHER" id="PTHR14186">
    <property type="entry name" value="INSULIN-LIKE GROWTH FACTOR BINDING PROTEIN-RELATED"/>
    <property type="match status" value="1"/>
</dbReference>
<keyword evidence="4" id="KW-1015">Disulfide bond</keyword>
<evidence type="ECO:0000256" key="3">
    <source>
        <dbReference type="ARBA" id="ARBA00022729"/>
    </source>
</evidence>
<feature type="chain" id="PRO_5043999131" description="IGFBP N-terminal domain-containing protein" evidence="5">
    <location>
        <begin position="23"/>
        <end position="267"/>
    </location>
</feature>
<dbReference type="InterPro" id="IPR011390">
    <property type="entry name" value="IGFBP_rP_mac25"/>
</dbReference>
<feature type="signal peptide" evidence="5">
    <location>
        <begin position="1"/>
        <end position="22"/>
    </location>
</feature>
<feature type="domain" description="IGFBP N-terminal" evidence="6">
    <location>
        <begin position="63"/>
        <end position="153"/>
    </location>
</feature>
<evidence type="ECO:0000256" key="5">
    <source>
        <dbReference type="SAM" id="SignalP"/>
    </source>
</evidence>
<dbReference type="GO" id="GO:0005520">
    <property type="term" value="F:insulin-like growth factor binding"/>
    <property type="evidence" value="ECO:0007669"/>
    <property type="project" value="InterPro"/>
</dbReference>
<keyword evidence="8" id="KW-1185">Reference proteome</keyword>
<evidence type="ECO:0000256" key="1">
    <source>
        <dbReference type="ARBA" id="ARBA00004613"/>
    </source>
</evidence>
<dbReference type="Gene3D" id="4.10.40.20">
    <property type="match status" value="1"/>
</dbReference>